<dbReference type="Gene3D" id="1.10.1200.10">
    <property type="entry name" value="ACP-like"/>
    <property type="match status" value="1"/>
</dbReference>
<keyword evidence="6" id="KW-0597">Phosphoprotein</keyword>
<keyword evidence="9" id="KW-0249">Electron transport</keyword>
<dbReference type="EMBL" id="JBEVYD010000009">
    <property type="protein sequence ID" value="KAL3230497.1"/>
    <property type="molecule type" value="Genomic_DNA"/>
</dbReference>
<evidence type="ECO:0000256" key="9">
    <source>
        <dbReference type="ARBA" id="ARBA00022982"/>
    </source>
</evidence>
<comment type="function">
    <text evidence="13">Carrier of the growing fatty acid chain in fatty acid biosynthesis.</text>
</comment>
<dbReference type="PROSITE" id="PS50075">
    <property type="entry name" value="CARRIER"/>
    <property type="match status" value="1"/>
</dbReference>
<protein>
    <recommendedName>
        <fullName evidence="13">Acyl carrier protein</fullName>
    </recommendedName>
</protein>
<dbReference type="Proteomes" id="UP001623330">
    <property type="component" value="Unassembled WGS sequence"/>
</dbReference>
<feature type="domain" description="Carrier" evidence="14">
    <location>
        <begin position="37"/>
        <end position="119"/>
    </location>
</feature>
<organism evidence="15 16">
    <name type="scientific">Nakaseomyces bracarensis</name>
    <dbReference type="NCBI Taxonomy" id="273131"/>
    <lineage>
        <taxon>Eukaryota</taxon>
        <taxon>Fungi</taxon>
        <taxon>Dikarya</taxon>
        <taxon>Ascomycota</taxon>
        <taxon>Saccharomycotina</taxon>
        <taxon>Saccharomycetes</taxon>
        <taxon>Saccharomycetales</taxon>
        <taxon>Saccharomycetaceae</taxon>
        <taxon>Nakaseomyces</taxon>
    </lineage>
</organism>
<keyword evidence="5 13" id="KW-0444">Lipid biosynthesis</keyword>
<evidence type="ECO:0000256" key="8">
    <source>
        <dbReference type="ARBA" id="ARBA00022946"/>
    </source>
</evidence>
<evidence type="ECO:0000256" key="11">
    <source>
        <dbReference type="ARBA" id="ARBA00023128"/>
    </source>
</evidence>
<dbReference type="InterPro" id="IPR006162">
    <property type="entry name" value="Ppantetheine_attach_site"/>
</dbReference>
<evidence type="ECO:0000256" key="6">
    <source>
        <dbReference type="ARBA" id="ARBA00022553"/>
    </source>
</evidence>
<name>A0ABR4NQK5_9SACH</name>
<keyword evidence="10" id="KW-0443">Lipid metabolism</keyword>
<evidence type="ECO:0000256" key="3">
    <source>
        <dbReference type="ARBA" id="ARBA00022448"/>
    </source>
</evidence>
<dbReference type="SUPFAM" id="SSF47336">
    <property type="entry name" value="ACP-like"/>
    <property type="match status" value="1"/>
</dbReference>
<keyword evidence="4 13" id="KW-0596">Phosphopantetheine</keyword>
<evidence type="ECO:0000256" key="4">
    <source>
        <dbReference type="ARBA" id="ARBA00022450"/>
    </source>
</evidence>
<evidence type="ECO:0000256" key="2">
    <source>
        <dbReference type="ARBA" id="ARBA00010930"/>
    </source>
</evidence>
<gene>
    <name evidence="15" type="ORF">RNJ44_00946</name>
</gene>
<dbReference type="PANTHER" id="PTHR20863">
    <property type="entry name" value="ACYL CARRIER PROTEIN"/>
    <property type="match status" value="1"/>
</dbReference>
<keyword evidence="16" id="KW-1185">Reference proteome</keyword>
<dbReference type="HAMAP" id="MF_01217">
    <property type="entry name" value="Acyl_carrier"/>
    <property type="match status" value="1"/>
</dbReference>
<keyword evidence="7" id="KW-0276">Fatty acid metabolism</keyword>
<keyword evidence="3" id="KW-0813">Transport</keyword>
<keyword evidence="11" id="KW-0496">Mitochondrion</keyword>
<reference evidence="15 16" key="1">
    <citation type="submission" date="2024-05" db="EMBL/GenBank/DDBJ databases">
        <title>Long read based assembly of the Candida bracarensis genome reveals expanded adhesin content.</title>
        <authorList>
            <person name="Marcet-Houben M."/>
            <person name="Ksiezopolska E."/>
            <person name="Gabaldon T."/>
        </authorList>
    </citation>
    <scope>NUCLEOTIDE SEQUENCE [LARGE SCALE GENOMIC DNA]</scope>
    <source>
        <strain evidence="15 16">CBM6</strain>
    </source>
</reference>
<evidence type="ECO:0000256" key="10">
    <source>
        <dbReference type="ARBA" id="ARBA00023098"/>
    </source>
</evidence>
<dbReference type="PROSITE" id="PS00012">
    <property type="entry name" value="PHOSPHOPANTETHEINE"/>
    <property type="match status" value="1"/>
</dbReference>
<comment type="subcellular location">
    <subcellularLocation>
        <location evidence="1">Mitochondrion</location>
    </subcellularLocation>
</comment>
<accession>A0ABR4NQK5</accession>
<dbReference type="NCBIfam" id="TIGR00517">
    <property type="entry name" value="acyl_carrier"/>
    <property type="match status" value="1"/>
</dbReference>
<evidence type="ECO:0000313" key="15">
    <source>
        <dbReference type="EMBL" id="KAL3230497.1"/>
    </source>
</evidence>
<evidence type="ECO:0000256" key="1">
    <source>
        <dbReference type="ARBA" id="ARBA00004173"/>
    </source>
</evidence>
<evidence type="ECO:0000256" key="12">
    <source>
        <dbReference type="ARBA" id="ARBA00023160"/>
    </source>
</evidence>
<proteinExistence type="inferred from homology"/>
<comment type="caution">
    <text evidence="15">The sequence shown here is derived from an EMBL/GenBank/DDBJ whole genome shotgun (WGS) entry which is preliminary data.</text>
</comment>
<dbReference type="Pfam" id="PF00550">
    <property type="entry name" value="PP-binding"/>
    <property type="match status" value="1"/>
</dbReference>
<evidence type="ECO:0000256" key="7">
    <source>
        <dbReference type="ARBA" id="ARBA00022832"/>
    </source>
</evidence>
<evidence type="ECO:0000256" key="5">
    <source>
        <dbReference type="ARBA" id="ARBA00022516"/>
    </source>
</evidence>
<dbReference type="InterPro" id="IPR003231">
    <property type="entry name" value="ACP"/>
</dbReference>
<dbReference type="InterPro" id="IPR036736">
    <property type="entry name" value="ACP-like_sf"/>
</dbReference>
<dbReference type="PANTHER" id="PTHR20863:SF28">
    <property type="entry name" value="ACYL CARRIER PROTEIN, MITOCHONDRIAL"/>
    <property type="match status" value="1"/>
</dbReference>
<sequence>MFRSVVSSMRAQRPLMMVSRNMRSSMLVPSSAFRFYSSSSLTKDQIQKRVIDVIKAFDKTKASSITEQTTFHKDLGLDSLDTVELLVAIEEEFDVEFPDKVADELKSVQETVDYILTNPDAN</sequence>
<evidence type="ECO:0000259" key="14">
    <source>
        <dbReference type="PROSITE" id="PS50075"/>
    </source>
</evidence>
<evidence type="ECO:0000256" key="13">
    <source>
        <dbReference type="RuleBase" id="RU000722"/>
    </source>
</evidence>
<keyword evidence="8" id="KW-0809">Transit peptide</keyword>
<keyword evidence="12 13" id="KW-0275">Fatty acid biosynthesis</keyword>
<dbReference type="InterPro" id="IPR009081">
    <property type="entry name" value="PP-bd_ACP"/>
</dbReference>
<evidence type="ECO:0000313" key="16">
    <source>
        <dbReference type="Proteomes" id="UP001623330"/>
    </source>
</evidence>
<comment type="similarity">
    <text evidence="2">Belongs to the acyl carrier protein (ACP) family.</text>
</comment>